<evidence type="ECO:0000313" key="3">
    <source>
        <dbReference type="Proteomes" id="UP000305238"/>
    </source>
</evidence>
<protein>
    <submittedName>
        <fullName evidence="2">TIGR04222 domain-containing membrane protein</fullName>
    </submittedName>
</protein>
<dbReference type="Proteomes" id="UP000305238">
    <property type="component" value="Unassembled WGS sequence"/>
</dbReference>
<dbReference type="EMBL" id="VCKZ01000029">
    <property type="protein sequence ID" value="TMR41205.1"/>
    <property type="molecule type" value="Genomic_DNA"/>
</dbReference>
<dbReference type="InterPro" id="IPR026467">
    <property type="entry name" value="Ser/Gly_Cys_C_dom"/>
</dbReference>
<evidence type="ECO:0000256" key="1">
    <source>
        <dbReference type="SAM" id="MobiDB-lite"/>
    </source>
</evidence>
<dbReference type="RefSeq" id="WP_138635447.1">
    <property type="nucleotide sequence ID" value="NZ_JASWDG010000153.1"/>
</dbReference>
<name>A0A5S4H7I2_9ACTN</name>
<sequence length="184" mass="20270">MDEFDHYTTAILCGGPTRVAQVAVLLLRDRHRIRIFRGTHRVEVLRRDGDADPVQAAVLDEIPGAGRPLGQVIAAVAASPEVDAIGEAMRETGLMRGRRRRRPTRQGRALRLQLAEEPVETPPELLALHGPAGLEDAWMREVLESADPEPVAFGRRRWRGHRDLEASGLSDRQYDGGLGGGSDF</sequence>
<proteinExistence type="predicted"/>
<dbReference type="NCBIfam" id="TIGR04222">
    <property type="entry name" value="near_uncomplex"/>
    <property type="match status" value="1"/>
</dbReference>
<evidence type="ECO:0000313" key="2">
    <source>
        <dbReference type="EMBL" id="TMR41205.1"/>
    </source>
</evidence>
<comment type="caution">
    <text evidence="2">The sequence shown here is derived from an EMBL/GenBank/DDBJ whole genome shotgun (WGS) entry which is preliminary data.</text>
</comment>
<reference evidence="2 3" key="1">
    <citation type="submission" date="2019-05" db="EMBL/GenBank/DDBJ databases">
        <title>Draft genome sequence of Actinomadura geliboluensis A8036.</title>
        <authorList>
            <person name="Saricaoglu S."/>
            <person name="Isik K."/>
        </authorList>
    </citation>
    <scope>NUCLEOTIDE SEQUENCE [LARGE SCALE GENOMIC DNA]</scope>
    <source>
        <strain evidence="2 3">A8036</strain>
    </source>
</reference>
<dbReference type="AlphaFoldDB" id="A0A5S4H7I2"/>
<keyword evidence="3" id="KW-1185">Reference proteome</keyword>
<gene>
    <name evidence="2" type="ORF">ETD96_06945</name>
</gene>
<feature type="region of interest" description="Disordered" evidence="1">
    <location>
        <begin position="164"/>
        <end position="184"/>
    </location>
</feature>
<accession>A0A5S4H7I2</accession>
<organism evidence="2 3">
    <name type="scientific">Actinomadura geliboluensis</name>
    <dbReference type="NCBI Taxonomy" id="882440"/>
    <lineage>
        <taxon>Bacteria</taxon>
        <taxon>Bacillati</taxon>
        <taxon>Actinomycetota</taxon>
        <taxon>Actinomycetes</taxon>
        <taxon>Streptosporangiales</taxon>
        <taxon>Thermomonosporaceae</taxon>
        <taxon>Actinomadura</taxon>
    </lineage>
</organism>
<dbReference type="OrthoDB" id="3824971at2"/>